<dbReference type="SUPFAM" id="SSF51366">
    <property type="entry name" value="Ribulose-phoshate binding barrel"/>
    <property type="match status" value="1"/>
</dbReference>
<evidence type="ECO:0000256" key="7">
    <source>
        <dbReference type="NCBIfam" id="TIGR02127"/>
    </source>
</evidence>
<dbReference type="AlphaFoldDB" id="A0A1F6DHM7"/>
<evidence type="ECO:0000256" key="3">
    <source>
        <dbReference type="ARBA" id="ARBA00022793"/>
    </source>
</evidence>
<sequence>MLTSNFRELLEGRWGLGNFLCVGLDSEPEKIPQSARKATARETILNFNKAIVDSTKDLVCAFKPNPAFYEAHGEGGWGALKDTIAYIHESAPEVPVILDAKRGDIGNTNIAYARGAFDDLGADAITVQPYLGGEPLAPFLARKEKGIIVLCHTSNSGAGEIQNLKTEDGVPLYKVVARLATEKWNANRNCCVMVGATYSEELAEIRAIVGDMPILTAGIGAQNGDLAKTMRAGLDNNKKGLIINASRSIIFASSGEDFAQIARSKAQELQSEMQKALS</sequence>
<organism evidence="9 10">
    <name type="scientific">Candidatus Kaiserbacteria bacterium RIFCSPHIGHO2_02_FULL_49_16</name>
    <dbReference type="NCBI Taxonomy" id="1798490"/>
    <lineage>
        <taxon>Bacteria</taxon>
        <taxon>Candidatus Kaiseribacteriota</taxon>
    </lineage>
</organism>
<evidence type="ECO:0000256" key="2">
    <source>
        <dbReference type="ARBA" id="ARBA00008847"/>
    </source>
</evidence>
<dbReference type="UniPathway" id="UPA00070">
    <property type="reaction ID" value="UER00120"/>
</dbReference>
<dbReference type="Pfam" id="PF00215">
    <property type="entry name" value="OMPdecase"/>
    <property type="match status" value="1"/>
</dbReference>
<keyword evidence="4" id="KW-0665">Pyrimidine biosynthesis</keyword>
<dbReference type="EC" id="4.1.1.23" evidence="7"/>
<dbReference type="CDD" id="cd04725">
    <property type="entry name" value="OMP_decarboxylase_like"/>
    <property type="match status" value="1"/>
</dbReference>
<dbReference type="SMART" id="SM00934">
    <property type="entry name" value="OMPdecase"/>
    <property type="match status" value="1"/>
</dbReference>
<gene>
    <name evidence="9" type="ORF">A3C86_00370</name>
</gene>
<comment type="caution">
    <text evidence="9">The sequence shown here is derived from an EMBL/GenBank/DDBJ whole genome shotgun (WGS) entry which is preliminary data.</text>
</comment>
<dbReference type="GO" id="GO:0006207">
    <property type="term" value="P:'de novo' pyrimidine nucleobase biosynthetic process"/>
    <property type="evidence" value="ECO:0007669"/>
    <property type="project" value="InterPro"/>
</dbReference>
<dbReference type="GO" id="GO:0044205">
    <property type="term" value="P:'de novo' UMP biosynthetic process"/>
    <property type="evidence" value="ECO:0007669"/>
    <property type="project" value="UniProtKB-UniPathway"/>
</dbReference>
<dbReference type="Gene3D" id="3.20.20.70">
    <property type="entry name" value="Aldolase class I"/>
    <property type="match status" value="1"/>
</dbReference>
<keyword evidence="5" id="KW-0456">Lyase</keyword>
<name>A0A1F6DHM7_9BACT</name>
<evidence type="ECO:0000256" key="5">
    <source>
        <dbReference type="ARBA" id="ARBA00023239"/>
    </source>
</evidence>
<protein>
    <recommendedName>
        <fullName evidence="7">Orotidine-5'-phosphate decarboxylase</fullName>
        <ecNumber evidence="7">4.1.1.23</ecNumber>
    </recommendedName>
</protein>
<evidence type="ECO:0000259" key="8">
    <source>
        <dbReference type="SMART" id="SM00934"/>
    </source>
</evidence>
<dbReference type="PANTHER" id="PTHR43375:SF1">
    <property type="entry name" value="OROTIDINE 5'-PHOSPHATE DECARBOXYLASE"/>
    <property type="match status" value="1"/>
</dbReference>
<comment type="similarity">
    <text evidence="2">Belongs to the OMP decarboxylase family. Type 2 subfamily.</text>
</comment>
<dbReference type="GO" id="GO:0004590">
    <property type="term" value="F:orotidine-5'-phosphate decarboxylase activity"/>
    <property type="evidence" value="ECO:0007669"/>
    <property type="project" value="UniProtKB-UniRule"/>
</dbReference>
<dbReference type="InterPro" id="IPR001754">
    <property type="entry name" value="OMPdeCOase_dom"/>
</dbReference>
<dbReference type="Proteomes" id="UP000178042">
    <property type="component" value="Unassembled WGS sequence"/>
</dbReference>
<dbReference type="PROSITE" id="PS00156">
    <property type="entry name" value="OMPDECASE"/>
    <property type="match status" value="1"/>
</dbReference>
<dbReference type="NCBIfam" id="TIGR02127">
    <property type="entry name" value="pyrF_sub2"/>
    <property type="match status" value="1"/>
</dbReference>
<reference evidence="9 10" key="1">
    <citation type="journal article" date="2016" name="Nat. Commun.">
        <title>Thousands of microbial genomes shed light on interconnected biogeochemical processes in an aquifer system.</title>
        <authorList>
            <person name="Anantharaman K."/>
            <person name="Brown C.T."/>
            <person name="Hug L.A."/>
            <person name="Sharon I."/>
            <person name="Castelle C.J."/>
            <person name="Probst A.J."/>
            <person name="Thomas B.C."/>
            <person name="Singh A."/>
            <person name="Wilkins M.J."/>
            <person name="Karaoz U."/>
            <person name="Brodie E.L."/>
            <person name="Williams K.H."/>
            <person name="Hubbard S.S."/>
            <person name="Banfield J.F."/>
        </authorList>
    </citation>
    <scope>NUCLEOTIDE SEQUENCE [LARGE SCALE GENOMIC DNA]</scope>
</reference>
<proteinExistence type="inferred from homology"/>
<comment type="catalytic activity">
    <reaction evidence="6">
        <text>orotidine 5'-phosphate + H(+) = UMP + CO2</text>
        <dbReference type="Rhea" id="RHEA:11596"/>
        <dbReference type="ChEBI" id="CHEBI:15378"/>
        <dbReference type="ChEBI" id="CHEBI:16526"/>
        <dbReference type="ChEBI" id="CHEBI:57538"/>
        <dbReference type="ChEBI" id="CHEBI:57865"/>
        <dbReference type="EC" id="4.1.1.23"/>
    </reaction>
</comment>
<dbReference type="InterPro" id="IPR018089">
    <property type="entry name" value="OMPdecase_AS"/>
</dbReference>
<evidence type="ECO:0000313" key="9">
    <source>
        <dbReference type="EMBL" id="OGG60886.1"/>
    </source>
</evidence>
<dbReference type="EMBL" id="MFLD01000007">
    <property type="protein sequence ID" value="OGG60886.1"/>
    <property type="molecule type" value="Genomic_DNA"/>
</dbReference>
<comment type="pathway">
    <text evidence="1">Pyrimidine metabolism; UMP biosynthesis via de novo pathway; UMP from orotate: step 2/2.</text>
</comment>
<dbReference type="InterPro" id="IPR013785">
    <property type="entry name" value="Aldolase_TIM"/>
</dbReference>
<evidence type="ECO:0000256" key="6">
    <source>
        <dbReference type="ARBA" id="ARBA00049157"/>
    </source>
</evidence>
<evidence type="ECO:0000256" key="4">
    <source>
        <dbReference type="ARBA" id="ARBA00022975"/>
    </source>
</evidence>
<keyword evidence="3" id="KW-0210">Decarboxylase</keyword>
<evidence type="ECO:0000313" key="10">
    <source>
        <dbReference type="Proteomes" id="UP000178042"/>
    </source>
</evidence>
<evidence type="ECO:0000256" key="1">
    <source>
        <dbReference type="ARBA" id="ARBA00004861"/>
    </source>
</evidence>
<dbReference type="PANTHER" id="PTHR43375">
    <property type="entry name" value="OROTIDINE 5'-PHOSPHATE DECARBOXYLASE"/>
    <property type="match status" value="1"/>
</dbReference>
<dbReference type="InterPro" id="IPR011995">
    <property type="entry name" value="OMPdecase_type-2"/>
</dbReference>
<accession>A0A1F6DHM7</accession>
<feature type="domain" description="Orotidine 5'-phosphate decarboxylase" evidence="8">
    <location>
        <begin position="19"/>
        <end position="262"/>
    </location>
</feature>
<dbReference type="InterPro" id="IPR011060">
    <property type="entry name" value="RibuloseP-bd_barrel"/>
</dbReference>